<evidence type="ECO:0000313" key="3">
    <source>
        <dbReference type="Proteomes" id="UP000004129"/>
    </source>
</evidence>
<dbReference type="STRING" id="679201.HMPREF9334_00383"/>
<dbReference type="OrthoDB" id="9829545at2"/>
<dbReference type="EMBL" id="ACZM01000003">
    <property type="protein sequence ID" value="EHG22347.1"/>
    <property type="molecule type" value="Genomic_DNA"/>
</dbReference>
<dbReference type="Proteomes" id="UP000004129">
    <property type="component" value="Unassembled WGS sequence"/>
</dbReference>
<sequence length="162" mass="17957">MMDEKMGKVTKAREAVATDLKAADPAMWHRIIMCILIGFAGIALIGGVVMDFVLERQTQELRHMPVIGIAENAVLPQDQYFIYQVYFDDTNHTHYLVSSTSGGVVVSVAAPEGTEEPEDVMSMIHYDPAAYLLEVDQSGRWSFLSTSVRENILKKIQAPVAP</sequence>
<organism evidence="2 3">
    <name type="scientific">Selenomonas infelix ATCC 43532</name>
    <dbReference type="NCBI Taxonomy" id="679201"/>
    <lineage>
        <taxon>Bacteria</taxon>
        <taxon>Bacillati</taxon>
        <taxon>Bacillota</taxon>
        <taxon>Negativicutes</taxon>
        <taxon>Selenomonadales</taxon>
        <taxon>Selenomonadaceae</taxon>
        <taxon>Selenomonas</taxon>
    </lineage>
</organism>
<dbReference type="AlphaFoldDB" id="G5GMA2"/>
<comment type="caution">
    <text evidence="2">The sequence shown here is derived from an EMBL/GenBank/DDBJ whole genome shotgun (WGS) entry which is preliminary data.</text>
</comment>
<evidence type="ECO:0000313" key="2">
    <source>
        <dbReference type="EMBL" id="EHG22347.1"/>
    </source>
</evidence>
<keyword evidence="1" id="KW-1133">Transmembrane helix</keyword>
<accession>G5GMA2</accession>
<dbReference type="RefSeq" id="WP_006691833.1">
    <property type="nucleotide sequence ID" value="NZ_JH376797.1"/>
</dbReference>
<gene>
    <name evidence="2" type="ORF">HMPREF9334_00383</name>
</gene>
<protein>
    <submittedName>
        <fullName evidence="2">Uncharacterized protein</fullName>
    </submittedName>
</protein>
<evidence type="ECO:0000256" key="1">
    <source>
        <dbReference type="SAM" id="Phobius"/>
    </source>
</evidence>
<keyword evidence="1" id="KW-0472">Membrane</keyword>
<name>G5GMA2_9FIRM</name>
<dbReference type="PATRIC" id="fig|679201.3.peg.384"/>
<dbReference type="HOGENOM" id="CLU_1634231_0_0_9"/>
<feature type="transmembrane region" description="Helical" evidence="1">
    <location>
        <begin position="28"/>
        <end position="54"/>
    </location>
</feature>
<reference evidence="2 3" key="1">
    <citation type="submission" date="2011-08" db="EMBL/GenBank/DDBJ databases">
        <title>The Genome Sequence of Selenomonas infelix ATCC 43532.</title>
        <authorList>
            <consortium name="The Broad Institute Genome Sequencing Platform"/>
            <person name="Earl A."/>
            <person name="Ward D."/>
            <person name="Feldgarden M."/>
            <person name="Gevers D."/>
            <person name="Izard J."/>
            <person name="Blanton J.M."/>
            <person name="Baranova O.V."/>
            <person name="Dewhirst F.E."/>
            <person name="Young S.K."/>
            <person name="Zeng Q."/>
            <person name="Gargeya S."/>
            <person name="Fitzgerald M."/>
            <person name="Haas B."/>
            <person name="Abouelleil A."/>
            <person name="Alvarado L."/>
            <person name="Arachchi H.M."/>
            <person name="Berlin A."/>
            <person name="Brown A."/>
            <person name="Chapman S.B."/>
            <person name="Chen Z."/>
            <person name="Dunbar C."/>
            <person name="Freedman E."/>
            <person name="Gearin G."/>
            <person name="Gellesch M."/>
            <person name="Goldberg J."/>
            <person name="Griggs A."/>
            <person name="Gujja S."/>
            <person name="Heiman D."/>
            <person name="Howarth C."/>
            <person name="Larson L."/>
            <person name="Lui A."/>
            <person name="MacDonald P.J.P."/>
            <person name="Montmayeur A."/>
            <person name="Murphy C."/>
            <person name="Neiman D."/>
            <person name="Pearson M."/>
            <person name="Priest M."/>
            <person name="Roberts A."/>
            <person name="Saif S."/>
            <person name="Shea T."/>
            <person name="Shenoy N."/>
            <person name="Sisk P."/>
            <person name="Stolte C."/>
            <person name="Sykes S."/>
            <person name="Wortman J."/>
            <person name="Nusbaum C."/>
            <person name="Birren B."/>
        </authorList>
    </citation>
    <scope>NUCLEOTIDE SEQUENCE [LARGE SCALE GENOMIC DNA]</scope>
    <source>
        <strain evidence="2 3">ATCC 43532</strain>
    </source>
</reference>
<proteinExistence type="predicted"/>
<keyword evidence="3" id="KW-1185">Reference proteome</keyword>
<keyword evidence="1" id="KW-0812">Transmembrane</keyword>